<reference evidence="4 5" key="1">
    <citation type="submission" date="2020-04" db="EMBL/GenBank/DDBJ databases">
        <title>Genome sequence for Sphingorhabdus sp. strain M1.</title>
        <authorList>
            <person name="Park S.-J."/>
        </authorList>
    </citation>
    <scope>NUCLEOTIDE SEQUENCE [LARGE SCALE GENOMIC DNA]</scope>
    <source>
        <strain evidence="4 5">JK6</strain>
    </source>
</reference>
<dbReference type="SUPFAM" id="SSF48452">
    <property type="entry name" value="TPR-like"/>
    <property type="match status" value="1"/>
</dbReference>
<dbReference type="EMBL" id="CP051217">
    <property type="protein sequence ID" value="QJB69603.1"/>
    <property type="molecule type" value="Genomic_DNA"/>
</dbReference>
<keyword evidence="2" id="KW-0732">Signal</keyword>
<evidence type="ECO:0000313" key="5">
    <source>
        <dbReference type="Proteomes" id="UP000501600"/>
    </source>
</evidence>
<sequence length="1028" mass="110983">MMETLIQTMAKISRRAAPALAAVLLFEPAVVHAQADPLSMKSSFRIGSAGVICSAEYSATDKRLRSMFDRAYQIVCRDAASAVGSMLVLRNEANMPLADFLRSQAADLQCTEPQDSQIETLGNVTVLECLDTTQSVDRKFYAVQQRGKILMAEGLKGYDSALQLGLASLFTDRTVEGSVDVATTSLSDPAAFARIRAGQLGAGAARKQAYELNNSGSFSESSEFFETLLGNDEISDGRNAEFLANQGLQQSNLGSFPNADELFDEAEKAVTPDDGVTQRLIRNFRAIHYINQNRPEDALVALAKPVAVLVDDSVDGDIGSGIIAEQLARQINRANDDLKLLGAVGTGLSEAETAVILDGQASQIQGSALRMQGNYDEAIPALSSAITMLDSVREGRVSSIAWLMMEARYELGLIAEIQGDQPRAVSAFQEAVDFAAQTYPQSPAQLTAKARLASYLGRQNKADEALALFEEIVQESDDIPSAAASMKDLLAPYFQLLGDRIASDNSVGPKLYHAAQLLQRPGVAQTQAVFARELSEGDDEAAALFRLTVSRTRAIARTGADIARLSSLPELTPAGQLALAEAQESLQTLQKEQTALQSRLGDFSQYRVLSSSRLELDEMQKLLRPGEGYYKVSMIEEQAYAQLILPDGLRSVRLSASVSELSDMVAVLRDSIVVFENGAPTTYPFDVAKARELYLILFGELEDELQKIDHLIYEPDGALLQLPPTLLVTKQKPVDDYLERTLDIDADAFNFTGIDWLGRDKSVSIAVSQRAFADIRNIAPARAKKQYLGVGQNAEPQPSMMPANQTSGSIEDRCAWPLNTWQNPISSAELYLAQTRLGSRGSDVVTGQGFSDTALLQRDDLNDYKIVHFATHGLVTAPRPQCPARPALLTSFGGGDSDGLLSFKEIFDLRLDADLVILSACDTAGLATVAASREAGISSGGNYALDGLVRAFVGAGARSVLASHWPVPDDFDATKTLISGIFTVGQALPVGQSLAQTQRKMMDDPLTSHPYYWAAFILVGDGAKVVIQ</sequence>
<dbReference type="Pfam" id="PF12770">
    <property type="entry name" value="CHAT"/>
    <property type="match status" value="1"/>
</dbReference>
<feature type="signal peptide" evidence="2">
    <location>
        <begin position="1"/>
        <end position="33"/>
    </location>
</feature>
<dbReference type="AlphaFoldDB" id="A0A6H2DNN7"/>
<dbReference type="Proteomes" id="UP000501600">
    <property type="component" value="Chromosome"/>
</dbReference>
<evidence type="ECO:0000259" key="3">
    <source>
        <dbReference type="Pfam" id="PF12770"/>
    </source>
</evidence>
<feature type="chain" id="PRO_5026203371" evidence="2">
    <location>
        <begin position="34"/>
        <end position="1028"/>
    </location>
</feature>
<evidence type="ECO:0000256" key="1">
    <source>
        <dbReference type="SAM" id="MobiDB-lite"/>
    </source>
</evidence>
<keyword evidence="5" id="KW-1185">Reference proteome</keyword>
<dbReference type="SMART" id="SM00028">
    <property type="entry name" value="TPR"/>
    <property type="match status" value="4"/>
</dbReference>
<dbReference type="Gene3D" id="1.25.40.10">
    <property type="entry name" value="Tetratricopeptide repeat domain"/>
    <property type="match status" value="1"/>
</dbReference>
<feature type="domain" description="CHAT" evidence="3">
    <location>
        <begin position="689"/>
        <end position="1021"/>
    </location>
</feature>
<dbReference type="InterPro" id="IPR019734">
    <property type="entry name" value="TPR_rpt"/>
</dbReference>
<evidence type="ECO:0000256" key="2">
    <source>
        <dbReference type="SAM" id="SignalP"/>
    </source>
</evidence>
<protein>
    <submittedName>
        <fullName evidence="4">CHAT domain-containing protein</fullName>
    </submittedName>
</protein>
<dbReference type="InterPro" id="IPR011990">
    <property type="entry name" value="TPR-like_helical_dom_sf"/>
</dbReference>
<proteinExistence type="predicted"/>
<organism evidence="4 5">
    <name type="scientific">Parasphingorhabdus halotolerans</name>
    <dbReference type="NCBI Taxonomy" id="2725558"/>
    <lineage>
        <taxon>Bacteria</taxon>
        <taxon>Pseudomonadati</taxon>
        <taxon>Pseudomonadota</taxon>
        <taxon>Alphaproteobacteria</taxon>
        <taxon>Sphingomonadales</taxon>
        <taxon>Sphingomonadaceae</taxon>
        <taxon>Parasphingorhabdus</taxon>
    </lineage>
</organism>
<accession>A0A6H2DNN7</accession>
<name>A0A6H2DNN7_9SPHN</name>
<evidence type="ECO:0000313" key="4">
    <source>
        <dbReference type="EMBL" id="QJB69603.1"/>
    </source>
</evidence>
<dbReference type="InterPro" id="IPR024983">
    <property type="entry name" value="CHAT_dom"/>
</dbReference>
<gene>
    <name evidence="4" type="ORF">HF685_10200</name>
</gene>
<feature type="region of interest" description="Disordered" evidence="1">
    <location>
        <begin position="789"/>
        <end position="808"/>
    </location>
</feature>
<dbReference type="KEGG" id="phao:HF685_10200"/>